<dbReference type="Pfam" id="PF13365">
    <property type="entry name" value="Trypsin_2"/>
    <property type="match status" value="1"/>
</dbReference>
<feature type="domain" description="PDZ" evidence="3">
    <location>
        <begin position="169"/>
        <end position="239"/>
    </location>
</feature>
<dbReference type="SUPFAM" id="SSF50494">
    <property type="entry name" value="Trypsin-like serine proteases"/>
    <property type="match status" value="1"/>
</dbReference>
<dbReference type="RefSeq" id="WP_377095551.1">
    <property type="nucleotide sequence ID" value="NZ_JBHSJM010000001.1"/>
</dbReference>
<dbReference type="Pfam" id="PF13180">
    <property type="entry name" value="PDZ_2"/>
    <property type="match status" value="1"/>
</dbReference>
<dbReference type="EC" id="3.4.21.-" evidence="4"/>
<organism evidence="4 5">
    <name type="scientific">Rubritalea spongiae</name>
    <dbReference type="NCBI Taxonomy" id="430797"/>
    <lineage>
        <taxon>Bacteria</taxon>
        <taxon>Pseudomonadati</taxon>
        <taxon>Verrucomicrobiota</taxon>
        <taxon>Verrucomicrobiia</taxon>
        <taxon>Verrucomicrobiales</taxon>
        <taxon>Rubritaleaceae</taxon>
        <taxon>Rubritalea</taxon>
    </lineage>
</organism>
<evidence type="ECO:0000313" key="4">
    <source>
        <dbReference type="EMBL" id="MFD2275998.1"/>
    </source>
</evidence>
<dbReference type="Gene3D" id="2.40.10.10">
    <property type="entry name" value="Trypsin-like serine proteases"/>
    <property type="match status" value="1"/>
</dbReference>
<reference evidence="5" key="1">
    <citation type="journal article" date="2019" name="Int. J. Syst. Evol. Microbiol.">
        <title>The Global Catalogue of Microorganisms (GCM) 10K type strain sequencing project: providing services to taxonomists for standard genome sequencing and annotation.</title>
        <authorList>
            <consortium name="The Broad Institute Genomics Platform"/>
            <consortium name="The Broad Institute Genome Sequencing Center for Infectious Disease"/>
            <person name="Wu L."/>
            <person name="Ma J."/>
        </authorList>
    </citation>
    <scope>NUCLEOTIDE SEQUENCE [LARGE SCALE GENOMIC DNA]</scope>
    <source>
        <strain evidence="5">JCM 16545</strain>
    </source>
</reference>
<dbReference type="PANTHER" id="PTHR22939:SF129">
    <property type="entry name" value="SERINE PROTEASE HTRA2, MITOCHONDRIAL"/>
    <property type="match status" value="1"/>
</dbReference>
<sequence>MKFFGTILCLCASLSCSQILLFAGPALPSDERTNGKSLRPAFAPQQTALQDSSAVLYDGWFSFNYGIVVSEDGYILAKESELAERESVSVRIGEIHYTEVKVIARNPRWDLALLKVEASNLTPIRWAESSALPQGSWVVANGATSRYNRRINVGIISAKSRAVDGLAPVVLGIQFTEDESSLVVDIVTKDTGAELAGLKKGDAIKKFDGVAVMDRNSLIDLIRDKIPGDVAAIEFERDEEIFNVEVELMARNEAYADTHESRNDAMSGDFSKRRDAFPRILQTDIPFNARTIGGPLLNLDGECIGMNIARANRAESFAIPVEELREELAEMLPPVQ</sequence>
<dbReference type="Gene3D" id="2.30.42.10">
    <property type="match status" value="1"/>
</dbReference>
<dbReference type="PROSITE" id="PS51257">
    <property type="entry name" value="PROKAR_LIPOPROTEIN"/>
    <property type="match status" value="1"/>
</dbReference>
<dbReference type="InterPro" id="IPR009003">
    <property type="entry name" value="Peptidase_S1_PA"/>
</dbReference>
<evidence type="ECO:0000256" key="2">
    <source>
        <dbReference type="SAM" id="SignalP"/>
    </source>
</evidence>
<evidence type="ECO:0000256" key="1">
    <source>
        <dbReference type="ARBA" id="ARBA00010541"/>
    </source>
</evidence>
<dbReference type="GO" id="GO:0006508">
    <property type="term" value="P:proteolysis"/>
    <property type="evidence" value="ECO:0007669"/>
    <property type="project" value="UniProtKB-KW"/>
</dbReference>
<accession>A0ABW5E219</accession>
<dbReference type="PANTHER" id="PTHR22939">
    <property type="entry name" value="SERINE PROTEASE FAMILY S1C HTRA-RELATED"/>
    <property type="match status" value="1"/>
</dbReference>
<dbReference type="Proteomes" id="UP001597297">
    <property type="component" value="Unassembled WGS sequence"/>
</dbReference>
<gene>
    <name evidence="4" type="ORF">ACFSQZ_05925</name>
</gene>
<proteinExistence type="inferred from homology"/>
<evidence type="ECO:0000259" key="3">
    <source>
        <dbReference type="SMART" id="SM00228"/>
    </source>
</evidence>
<dbReference type="SUPFAM" id="SSF50156">
    <property type="entry name" value="PDZ domain-like"/>
    <property type="match status" value="1"/>
</dbReference>
<protein>
    <submittedName>
        <fullName evidence="4">S1C family serine protease</fullName>
        <ecNumber evidence="4">3.4.21.-</ecNumber>
    </submittedName>
</protein>
<dbReference type="Gene3D" id="2.40.10.120">
    <property type="match status" value="1"/>
</dbReference>
<dbReference type="InterPro" id="IPR043504">
    <property type="entry name" value="Peptidase_S1_PA_chymotrypsin"/>
</dbReference>
<dbReference type="InterPro" id="IPR036034">
    <property type="entry name" value="PDZ_sf"/>
</dbReference>
<keyword evidence="2" id="KW-0732">Signal</keyword>
<name>A0ABW5E219_9BACT</name>
<comment type="caution">
    <text evidence="4">The sequence shown here is derived from an EMBL/GenBank/DDBJ whole genome shotgun (WGS) entry which is preliminary data.</text>
</comment>
<dbReference type="InterPro" id="IPR001478">
    <property type="entry name" value="PDZ"/>
</dbReference>
<feature type="signal peptide" evidence="2">
    <location>
        <begin position="1"/>
        <end position="28"/>
    </location>
</feature>
<keyword evidence="4" id="KW-0378">Hydrolase</keyword>
<keyword evidence="5" id="KW-1185">Reference proteome</keyword>
<evidence type="ECO:0000313" key="5">
    <source>
        <dbReference type="Proteomes" id="UP001597297"/>
    </source>
</evidence>
<comment type="similarity">
    <text evidence="1">Belongs to the peptidase S1C family.</text>
</comment>
<dbReference type="EMBL" id="JBHUJC010000018">
    <property type="protein sequence ID" value="MFD2275998.1"/>
    <property type="molecule type" value="Genomic_DNA"/>
</dbReference>
<keyword evidence="4" id="KW-0645">Protease</keyword>
<dbReference type="GO" id="GO:0008233">
    <property type="term" value="F:peptidase activity"/>
    <property type="evidence" value="ECO:0007669"/>
    <property type="project" value="UniProtKB-KW"/>
</dbReference>
<dbReference type="SMART" id="SM00228">
    <property type="entry name" value="PDZ"/>
    <property type="match status" value="1"/>
</dbReference>
<feature type="chain" id="PRO_5046401254" evidence="2">
    <location>
        <begin position="29"/>
        <end position="336"/>
    </location>
</feature>